<dbReference type="Pfam" id="PF01138">
    <property type="entry name" value="RNase_PH"/>
    <property type="match status" value="1"/>
</dbReference>
<dbReference type="InterPro" id="IPR036345">
    <property type="entry name" value="ExoRNase_PH_dom2_sf"/>
</dbReference>
<evidence type="ECO:0000256" key="3">
    <source>
        <dbReference type="ARBA" id="ARBA00006678"/>
    </source>
</evidence>
<dbReference type="AlphaFoldDB" id="A0AAV5VMI6"/>
<dbReference type="GO" id="GO:0071035">
    <property type="term" value="P:nuclear polyadenylation-dependent rRNA catabolic process"/>
    <property type="evidence" value="ECO:0007669"/>
    <property type="project" value="TreeGrafter"/>
</dbReference>
<feature type="domain" description="Exoribonuclease phosphorolytic" evidence="9">
    <location>
        <begin position="38"/>
        <end position="161"/>
    </location>
</feature>
<keyword evidence="5" id="KW-0963">Cytoplasm</keyword>
<dbReference type="GO" id="GO:0034473">
    <property type="term" value="P:U1 snRNA 3'-end processing"/>
    <property type="evidence" value="ECO:0007669"/>
    <property type="project" value="TreeGrafter"/>
</dbReference>
<dbReference type="GO" id="GO:0071038">
    <property type="term" value="P:TRAMP-dependent tRNA surveillance pathway"/>
    <property type="evidence" value="ECO:0007669"/>
    <property type="project" value="TreeGrafter"/>
</dbReference>
<name>A0AAV5VMI6_9BILA</name>
<dbReference type="FunFam" id="3.30.230.70:FF:000040">
    <property type="entry name" value="EXOSome (Multiexonuclease complex) component"/>
    <property type="match status" value="1"/>
</dbReference>
<proteinExistence type="inferred from homology"/>
<dbReference type="GO" id="GO:0034476">
    <property type="term" value="P:U5 snRNA 3'-end processing"/>
    <property type="evidence" value="ECO:0007669"/>
    <property type="project" value="TreeGrafter"/>
</dbReference>
<accession>A0AAV5VMI6</accession>
<dbReference type="Gene3D" id="3.30.230.70">
    <property type="entry name" value="GHMP Kinase, N-terminal domain"/>
    <property type="match status" value="1"/>
</dbReference>
<reference evidence="11" key="1">
    <citation type="submission" date="2023-10" db="EMBL/GenBank/DDBJ databases">
        <title>Genome assembly of Pristionchus species.</title>
        <authorList>
            <person name="Yoshida K."/>
            <person name="Sommer R.J."/>
        </authorList>
    </citation>
    <scope>NUCLEOTIDE SEQUENCE</scope>
    <source>
        <strain evidence="11">RS5133</strain>
    </source>
</reference>
<dbReference type="GO" id="GO:0016075">
    <property type="term" value="P:rRNA catabolic process"/>
    <property type="evidence" value="ECO:0007669"/>
    <property type="project" value="TreeGrafter"/>
</dbReference>
<evidence type="ECO:0000256" key="1">
    <source>
        <dbReference type="ARBA" id="ARBA00004123"/>
    </source>
</evidence>
<protein>
    <recommendedName>
        <fullName evidence="4">Exosome complex component RRP45</fullName>
    </recommendedName>
    <alternativeName>
        <fullName evidence="8">Exosome component 9</fullName>
    </alternativeName>
</protein>
<keyword evidence="7" id="KW-0539">Nucleus</keyword>
<dbReference type="GO" id="GO:0000467">
    <property type="term" value="P:exonucleolytic trimming to generate mature 3'-end of 5.8S rRNA from tricistronic rRNA transcript (SSU-rRNA, 5.8S rRNA, LSU-rRNA)"/>
    <property type="evidence" value="ECO:0007669"/>
    <property type="project" value="TreeGrafter"/>
</dbReference>
<dbReference type="GO" id="GO:0034475">
    <property type="term" value="P:U4 snRNA 3'-end processing"/>
    <property type="evidence" value="ECO:0007669"/>
    <property type="project" value="TreeGrafter"/>
</dbReference>
<dbReference type="SUPFAM" id="SSF54211">
    <property type="entry name" value="Ribosomal protein S5 domain 2-like"/>
    <property type="match status" value="1"/>
</dbReference>
<dbReference type="InterPro" id="IPR001247">
    <property type="entry name" value="ExoRNase_PH_dom1"/>
</dbReference>
<evidence type="ECO:0000256" key="4">
    <source>
        <dbReference type="ARBA" id="ARBA00019572"/>
    </source>
</evidence>
<dbReference type="Pfam" id="PF03725">
    <property type="entry name" value="RNase_PH_C"/>
    <property type="match status" value="1"/>
</dbReference>
<sequence>MRTDPPSLSEKQFVLDGIREGVRTDERGLEDFRQALLVLGKEPGSALCTIGNTKVMCAVSASITEPTRTRPHKGIISVEVDMSPMASPAHESNRLGNKGLELTRLLEMLLRDSRCIDVESLCIRAKKEVWKIRVDVRVLDDDGSLVDCASLAAATALQHYARPDVTVLPECTKIHSEYDKLLVPLSIYHMPICVTFGISTDLRSTIVDPSDRESLYLDGALIVGCNRRREVCVLHQSNHLVLTTAQITACVKRAMERVGNLSDLISTVIADEARRKNMKEEASGFETAVTAELLTSKEWSANELVAPAVKMATTVTPQVKGEPIVIEENALGDGAIEMDEEDRKGVEEQVQAISSNVKTVEITEKPTKSTRQKEVDDVASLLDDLDGEMMELGGEMNGDSFDLAATKKTKKKK</sequence>
<dbReference type="GO" id="GO:0071028">
    <property type="term" value="P:nuclear mRNA surveillance"/>
    <property type="evidence" value="ECO:0007669"/>
    <property type="project" value="TreeGrafter"/>
</dbReference>
<dbReference type="InterPro" id="IPR033100">
    <property type="entry name" value="Rrp45"/>
</dbReference>
<dbReference type="GO" id="GO:0000177">
    <property type="term" value="C:cytoplasmic exosome (RNase complex)"/>
    <property type="evidence" value="ECO:0007669"/>
    <property type="project" value="TreeGrafter"/>
</dbReference>
<dbReference type="SUPFAM" id="SSF55666">
    <property type="entry name" value="Ribonuclease PH domain 2-like"/>
    <property type="match status" value="1"/>
</dbReference>
<comment type="caution">
    <text evidence="11">The sequence shown here is derived from an EMBL/GenBank/DDBJ whole genome shotgun (WGS) entry which is preliminary data.</text>
</comment>
<dbReference type="InterPro" id="IPR050590">
    <property type="entry name" value="Exosome_comp_Rrp42_subfam"/>
</dbReference>
<evidence type="ECO:0000256" key="6">
    <source>
        <dbReference type="ARBA" id="ARBA00022884"/>
    </source>
</evidence>
<evidence type="ECO:0000259" key="9">
    <source>
        <dbReference type="Pfam" id="PF01138"/>
    </source>
</evidence>
<evidence type="ECO:0000259" key="10">
    <source>
        <dbReference type="Pfam" id="PF03725"/>
    </source>
</evidence>
<comment type="subcellular location">
    <subcellularLocation>
        <location evidence="2">Cytoplasm</location>
    </subcellularLocation>
    <subcellularLocation>
        <location evidence="1">Nucleus</location>
    </subcellularLocation>
</comment>
<dbReference type="InterPro" id="IPR015847">
    <property type="entry name" value="ExoRNase_PH_dom2"/>
</dbReference>
<evidence type="ECO:0000313" key="12">
    <source>
        <dbReference type="Proteomes" id="UP001432322"/>
    </source>
</evidence>
<comment type="similarity">
    <text evidence="3">Belongs to the RNase PH family.</text>
</comment>
<dbReference type="PANTHER" id="PTHR11097">
    <property type="entry name" value="EXOSOME COMPLEX EXONUCLEASE RIBOSOMAL RNA PROCESSING PROTEIN"/>
    <property type="match status" value="1"/>
</dbReference>
<evidence type="ECO:0000256" key="8">
    <source>
        <dbReference type="ARBA" id="ARBA00032660"/>
    </source>
</evidence>
<dbReference type="EMBL" id="BTSY01000003">
    <property type="protein sequence ID" value="GMT19493.1"/>
    <property type="molecule type" value="Genomic_DNA"/>
</dbReference>
<dbReference type="CDD" id="cd11368">
    <property type="entry name" value="RNase_PH_RRP45"/>
    <property type="match status" value="1"/>
</dbReference>
<keyword evidence="12" id="KW-1185">Reference proteome</keyword>
<evidence type="ECO:0000313" key="11">
    <source>
        <dbReference type="EMBL" id="GMT19493.1"/>
    </source>
</evidence>
<feature type="domain" description="Exoribonuclease phosphorolytic" evidence="10">
    <location>
        <begin position="189"/>
        <end position="256"/>
    </location>
</feature>
<dbReference type="PANTHER" id="PTHR11097:SF14">
    <property type="entry name" value="EXOSOME COMPLEX COMPONENT RRP45"/>
    <property type="match status" value="1"/>
</dbReference>
<keyword evidence="6" id="KW-0694">RNA-binding</keyword>
<dbReference type="InterPro" id="IPR027408">
    <property type="entry name" value="PNPase/RNase_PH_dom_sf"/>
</dbReference>
<dbReference type="GO" id="GO:0035925">
    <property type="term" value="F:mRNA 3'-UTR AU-rich region binding"/>
    <property type="evidence" value="ECO:0007669"/>
    <property type="project" value="TreeGrafter"/>
</dbReference>
<dbReference type="GO" id="GO:0000176">
    <property type="term" value="C:nuclear exosome (RNase complex)"/>
    <property type="evidence" value="ECO:0007669"/>
    <property type="project" value="TreeGrafter"/>
</dbReference>
<evidence type="ECO:0000256" key="5">
    <source>
        <dbReference type="ARBA" id="ARBA00022490"/>
    </source>
</evidence>
<dbReference type="Proteomes" id="UP001432322">
    <property type="component" value="Unassembled WGS sequence"/>
</dbReference>
<evidence type="ECO:0000256" key="2">
    <source>
        <dbReference type="ARBA" id="ARBA00004496"/>
    </source>
</evidence>
<organism evidence="11 12">
    <name type="scientific">Pristionchus fissidentatus</name>
    <dbReference type="NCBI Taxonomy" id="1538716"/>
    <lineage>
        <taxon>Eukaryota</taxon>
        <taxon>Metazoa</taxon>
        <taxon>Ecdysozoa</taxon>
        <taxon>Nematoda</taxon>
        <taxon>Chromadorea</taxon>
        <taxon>Rhabditida</taxon>
        <taxon>Rhabditina</taxon>
        <taxon>Diplogasteromorpha</taxon>
        <taxon>Diplogasteroidea</taxon>
        <taxon>Neodiplogasteridae</taxon>
        <taxon>Pristionchus</taxon>
    </lineage>
</organism>
<gene>
    <name evidence="11" type="ORF">PFISCL1PPCAC_10790</name>
</gene>
<dbReference type="InterPro" id="IPR020568">
    <property type="entry name" value="Ribosomal_Su5_D2-typ_SF"/>
</dbReference>
<evidence type="ECO:0000256" key="7">
    <source>
        <dbReference type="ARBA" id="ARBA00023242"/>
    </source>
</evidence>